<feature type="non-terminal residue" evidence="9">
    <location>
        <position position="540"/>
    </location>
</feature>
<dbReference type="InterPro" id="IPR050660">
    <property type="entry name" value="NEK_Ser/Thr_kinase"/>
</dbReference>
<dbReference type="PROSITE" id="PS50011">
    <property type="entry name" value="PROTEIN_KINASE_DOM"/>
    <property type="match status" value="1"/>
</dbReference>
<keyword evidence="2" id="KW-0808">Transferase</keyword>
<dbReference type="Pfam" id="PF00069">
    <property type="entry name" value="Pkinase"/>
    <property type="match status" value="1"/>
</dbReference>
<feature type="compositionally biased region" description="Basic residues" evidence="7">
    <location>
        <begin position="500"/>
        <end position="524"/>
    </location>
</feature>
<dbReference type="SMART" id="SM00220">
    <property type="entry name" value="S_TKc"/>
    <property type="match status" value="1"/>
</dbReference>
<evidence type="ECO:0000256" key="5">
    <source>
        <dbReference type="ARBA" id="ARBA00022840"/>
    </source>
</evidence>
<organism evidence="9 10">
    <name type="scientific">Streblomastix strix</name>
    <dbReference type="NCBI Taxonomy" id="222440"/>
    <lineage>
        <taxon>Eukaryota</taxon>
        <taxon>Metamonada</taxon>
        <taxon>Preaxostyla</taxon>
        <taxon>Oxymonadida</taxon>
        <taxon>Streblomastigidae</taxon>
        <taxon>Streblomastix</taxon>
    </lineage>
</organism>
<dbReference type="SUPFAM" id="SSF56112">
    <property type="entry name" value="Protein kinase-like (PK-like)"/>
    <property type="match status" value="1"/>
</dbReference>
<feature type="compositionally biased region" description="Basic and acidic residues" evidence="7">
    <location>
        <begin position="488"/>
        <end position="499"/>
    </location>
</feature>
<dbReference type="EC" id="2.7.11.1" evidence="1"/>
<dbReference type="GO" id="GO:0005524">
    <property type="term" value="F:ATP binding"/>
    <property type="evidence" value="ECO:0007669"/>
    <property type="project" value="UniProtKB-KW"/>
</dbReference>
<evidence type="ECO:0000256" key="3">
    <source>
        <dbReference type="ARBA" id="ARBA00022741"/>
    </source>
</evidence>
<gene>
    <name evidence="9" type="ORF">EZS28_037242</name>
</gene>
<dbReference type="PANTHER" id="PTHR43671">
    <property type="entry name" value="SERINE/THREONINE-PROTEIN KINASE NEK"/>
    <property type="match status" value="1"/>
</dbReference>
<evidence type="ECO:0000256" key="1">
    <source>
        <dbReference type="ARBA" id="ARBA00012513"/>
    </source>
</evidence>
<keyword evidence="5" id="KW-0067">ATP-binding</keyword>
<accession>A0A5J4UBC5</accession>
<dbReference type="GO" id="GO:0004674">
    <property type="term" value="F:protein serine/threonine kinase activity"/>
    <property type="evidence" value="ECO:0007669"/>
    <property type="project" value="UniProtKB-EC"/>
</dbReference>
<feature type="compositionally biased region" description="Basic and acidic residues" evidence="7">
    <location>
        <begin position="525"/>
        <end position="534"/>
    </location>
</feature>
<keyword evidence="6" id="KW-0175">Coiled coil</keyword>
<evidence type="ECO:0000256" key="6">
    <source>
        <dbReference type="SAM" id="Coils"/>
    </source>
</evidence>
<evidence type="ECO:0000313" key="10">
    <source>
        <dbReference type="Proteomes" id="UP000324800"/>
    </source>
</evidence>
<dbReference type="EMBL" id="SNRW01018548">
    <property type="protein sequence ID" value="KAA6367231.1"/>
    <property type="molecule type" value="Genomic_DNA"/>
</dbReference>
<evidence type="ECO:0000256" key="2">
    <source>
        <dbReference type="ARBA" id="ARBA00022679"/>
    </source>
</evidence>
<dbReference type="Proteomes" id="UP000324800">
    <property type="component" value="Unassembled WGS sequence"/>
</dbReference>
<feature type="region of interest" description="Disordered" evidence="7">
    <location>
        <begin position="488"/>
        <end position="540"/>
    </location>
</feature>
<evidence type="ECO:0000256" key="4">
    <source>
        <dbReference type="ARBA" id="ARBA00022777"/>
    </source>
</evidence>
<sequence length="540" mass="65565">MKNNQSSKVQQQKTLDTEDYIFVKYVGVNTQRKYALVKQKNQKEPYFMRKLNTFGENKKNADEIKDEIKKLNSPYASFWKIAGEIAKTLNFFHEQGTIHGNLKPENVFVLTDGSIKFGDFMVQSELKKVAKGELKKREIYSAPETLLHKRISKDTDIFCIGSILYELLSGSHPFEQLNDEDEDEYNYDSEQIVNEWKQAQLDKDNEQQQNGNNQQDKKKKEKISREEKIIENIKSGNYTPFPYYTTFDLKNILSWMMQFNPVKRPLVKQILDHRIIKLYQPIQQPQLQQEEEFSKEINEFILNQRKENINQYEEELKKELEQLEQLHQKGIEIENEKQKIRQEQKQRKELIIRELERQQELERIEKEKKEKEKQEQLQREKEIRELNEAKYQVKKMRDQLKQEDKENKKVYKQLIEEKKQQMKMQKEVDIRIETLEQHSDKLQPKPPLTQDQILKHAFRGFKTIIECGDYKEYMENNLEDGYTDRQLQQEKEQVIQQRRDKYKKKKDKRMKKKKIRQERRRLIKLRREEMKEEKQIEEEQ</sequence>
<protein>
    <recommendedName>
        <fullName evidence="1">non-specific serine/threonine protein kinase</fullName>
        <ecNumber evidence="1">2.7.11.1</ecNumber>
    </recommendedName>
</protein>
<dbReference type="PANTHER" id="PTHR43671:SF13">
    <property type="entry name" value="SERINE_THREONINE-PROTEIN KINASE NEK2"/>
    <property type="match status" value="1"/>
</dbReference>
<evidence type="ECO:0000259" key="8">
    <source>
        <dbReference type="PROSITE" id="PS50011"/>
    </source>
</evidence>
<keyword evidence="3" id="KW-0547">Nucleotide-binding</keyword>
<feature type="compositionally biased region" description="Basic and acidic residues" evidence="7">
    <location>
        <begin position="215"/>
        <end position="224"/>
    </location>
</feature>
<dbReference type="InterPro" id="IPR011009">
    <property type="entry name" value="Kinase-like_dom_sf"/>
</dbReference>
<keyword evidence="4" id="KW-0418">Kinase</keyword>
<comment type="caution">
    <text evidence="9">The sequence shown here is derived from an EMBL/GenBank/DDBJ whole genome shotgun (WGS) entry which is preliminary data.</text>
</comment>
<name>A0A5J4UBC5_9EUKA</name>
<reference evidence="9 10" key="1">
    <citation type="submission" date="2019-03" db="EMBL/GenBank/DDBJ databases">
        <title>Single cell metagenomics reveals metabolic interactions within the superorganism composed of flagellate Streblomastix strix and complex community of Bacteroidetes bacteria on its surface.</title>
        <authorList>
            <person name="Treitli S.C."/>
            <person name="Kolisko M."/>
            <person name="Husnik F."/>
            <person name="Keeling P."/>
            <person name="Hampl V."/>
        </authorList>
    </citation>
    <scope>NUCLEOTIDE SEQUENCE [LARGE SCALE GENOMIC DNA]</scope>
    <source>
        <strain evidence="9">ST1C</strain>
    </source>
</reference>
<evidence type="ECO:0000256" key="7">
    <source>
        <dbReference type="SAM" id="MobiDB-lite"/>
    </source>
</evidence>
<evidence type="ECO:0000313" key="9">
    <source>
        <dbReference type="EMBL" id="KAA6367231.1"/>
    </source>
</evidence>
<dbReference type="InterPro" id="IPR000719">
    <property type="entry name" value="Prot_kinase_dom"/>
</dbReference>
<feature type="region of interest" description="Disordered" evidence="7">
    <location>
        <begin position="204"/>
        <end position="224"/>
    </location>
</feature>
<dbReference type="Gene3D" id="1.10.510.10">
    <property type="entry name" value="Transferase(Phosphotransferase) domain 1"/>
    <property type="match status" value="1"/>
</dbReference>
<dbReference type="OrthoDB" id="1668230at2759"/>
<feature type="coiled-coil region" evidence="6">
    <location>
        <begin position="302"/>
        <end position="421"/>
    </location>
</feature>
<feature type="domain" description="Protein kinase" evidence="8">
    <location>
        <begin position="1"/>
        <end position="276"/>
    </location>
</feature>
<dbReference type="AlphaFoldDB" id="A0A5J4UBC5"/>
<proteinExistence type="predicted"/>